<proteinExistence type="inferred from homology"/>
<gene>
    <name evidence="14" type="primary">aphA</name>
    <name evidence="14" type="ORF">I8Y21_001148</name>
</gene>
<comment type="catalytic activity">
    <reaction evidence="1">
        <text>a phosphate monoester + H2O = an alcohol + phosphate</text>
        <dbReference type="Rhea" id="RHEA:15017"/>
        <dbReference type="ChEBI" id="CHEBI:15377"/>
        <dbReference type="ChEBI" id="CHEBI:30879"/>
        <dbReference type="ChEBI" id="CHEBI:43474"/>
        <dbReference type="ChEBI" id="CHEBI:67140"/>
        <dbReference type="EC" id="3.1.3.2"/>
    </reaction>
</comment>
<keyword evidence="8" id="KW-0479">Metal-binding</keyword>
<reference evidence="14" key="2">
    <citation type="submission" date="2020-11" db="EMBL/GenBank/DDBJ databases">
        <authorList>
            <consortium name="NCBI Pathogen Detection Project"/>
        </authorList>
    </citation>
    <scope>NUCLEOTIDE SEQUENCE</scope>
    <source>
        <strain evidence="14">R404</strain>
    </source>
</reference>
<keyword evidence="10" id="KW-0574">Periplasm</keyword>
<dbReference type="Gene3D" id="3.40.50.1000">
    <property type="entry name" value="HAD superfamily/HAD-like"/>
    <property type="match status" value="1"/>
</dbReference>
<comment type="caution">
    <text evidence="14">The sequence shown here is derived from an EMBL/GenBank/DDBJ whole genome shotgun (WGS) entry which is preliminary data.</text>
</comment>
<dbReference type="SFLD" id="SFLDS00003">
    <property type="entry name" value="Haloacid_Dehalogenase"/>
    <property type="match status" value="1"/>
</dbReference>
<dbReference type="GO" id="GO:0046872">
    <property type="term" value="F:metal ion binding"/>
    <property type="evidence" value="ECO:0007669"/>
    <property type="project" value="UniProtKB-KW"/>
</dbReference>
<accession>A0AAN5RCC3</accession>
<dbReference type="SFLD" id="SFLDG01127">
    <property type="entry name" value="C1.3:_Acid_Phosphatase_Like"/>
    <property type="match status" value="1"/>
</dbReference>
<dbReference type="AlphaFoldDB" id="A0AAN5RCC3"/>
<comment type="subunit">
    <text evidence="5">Homotetramer.</text>
</comment>
<keyword evidence="9 13" id="KW-0732">Signal</keyword>
<dbReference type="EC" id="3.1.3.2" evidence="6"/>
<dbReference type="GO" id="GO:0003993">
    <property type="term" value="F:acid phosphatase activity"/>
    <property type="evidence" value="ECO:0007669"/>
    <property type="project" value="UniProtKB-EC"/>
</dbReference>
<keyword evidence="11 14" id="KW-0378">Hydrolase</keyword>
<comment type="cofactor">
    <cofactor evidence="2">
        <name>Mg(2+)</name>
        <dbReference type="ChEBI" id="CHEBI:18420"/>
    </cofactor>
</comment>
<evidence type="ECO:0000256" key="6">
    <source>
        <dbReference type="ARBA" id="ARBA00012646"/>
    </source>
</evidence>
<feature type="chain" id="PRO_5042948501" description="Class B acid phosphatase" evidence="13">
    <location>
        <begin position="24"/>
        <end position="232"/>
    </location>
</feature>
<evidence type="ECO:0000256" key="10">
    <source>
        <dbReference type="ARBA" id="ARBA00022764"/>
    </source>
</evidence>
<reference evidence="14" key="1">
    <citation type="journal article" date="2018" name="Genome Biol.">
        <title>SKESA: strategic k-mer extension for scrupulous assemblies.</title>
        <authorList>
            <person name="Souvorov A."/>
            <person name="Agarwala R."/>
            <person name="Lipman D.J."/>
        </authorList>
    </citation>
    <scope>NUCLEOTIDE SEQUENCE</scope>
    <source>
        <strain evidence="14">R404</strain>
    </source>
</reference>
<keyword evidence="12" id="KW-0460">Magnesium</keyword>
<dbReference type="NCBIfam" id="TIGR01672">
    <property type="entry name" value="AphA"/>
    <property type="match status" value="1"/>
</dbReference>
<dbReference type="Proteomes" id="UP000856143">
    <property type="component" value="Unassembled WGS sequence"/>
</dbReference>
<evidence type="ECO:0000256" key="8">
    <source>
        <dbReference type="ARBA" id="ARBA00022723"/>
    </source>
</evidence>
<dbReference type="Pfam" id="PF03767">
    <property type="entry name" value="Acid_phosphat_B"/>
    <property type="match status" value="1"/>
</dbReference>
<evidence type="ECO:0000256" key="11">
    <source>
        <dbReference type="ARBA" id="ARBA00022801"/>
    </source>
</evidence>
<dbReference type="SUPFAM" id="SSF56784">
    <property type="entry name" value="HAD-like"/>
    <property type="match status" value="1"/>
</dbReference>
<dbReference type="InterPro" id="IPR036412">
    <property type="entry name" value="HAD-like_sf"/>
</dbReference>
<evidence type="ECO:0000256" key="7">
    <source>
        <dbReference type="ARBA" id="ARBA00022113"/>
    </source>
</evidence>
<feature type="signal peptide" evidence="13">
    <location>
        <begin position="1"/>
        <end position="23"/>
    </location>
</feature>
<evidence type="ECO:0000256" key="3">
    <source>
        <dbReference type="ARBA" id="ARBA00004418"/>
    </source>
</evidence>
<dbReference type="GO" id="GO:0030288">
    <property type="term" value="C:outer membrane-bounded periplasmic space"/>
    <property type="evidence" value="ECO:0007669"/>
    <property type="project" value="InterPro"/>
</dbReference>
<evidence type="ECO:0000256" key="5">
    <source>
        <dbReference type="ARBA" id="ARBA00011881"/>
    </source>
</evidence>
<evidence type="ECO:0000313" key="14">
    <source>
        <dbReference type="EMBL" id="HAT1680538.1"/>
    </source>
</evidence>
<evidence type="ECO:0000256" key="2">
    <source>
        <dbReference type="ARBA" id="ARBA00001946"/>
    </source>
</evidence>
<name>A0AAN5RCC3_KLEOX</name>
<dbReference type="InterPro" id="IPR010025">
    <property type="entry name" value="HAD-SF_ppase_IIIB_AphA"/>
</dbReference>
<comment type="subcellular location">
    <subcellularLocation>
        <location evidence="3">Periplasm</location>
    </subcellularLocation>
</comment>
<dbReference type="InterPro" id="IPR005519">
    <property type="entry name" value="Acid_phosphat_B-like"/>
</dbReference>
<organism evidence="14 15">
    <name type="scientific">Klebsiella oxytoca</name>
    <dbReference type="NCBI Taxonomy" id="571"/>
    <lineage>
        <taxon>Bacteria</taxon>
        <taxon>Pseudomonadati</taxon>
        <taxon>Pseudomonadota</taxon>
        <taxon>Gammaproteobacteria</taxon>
        <taxon>Enterobacterales</taxon>
        <taxon>Enterobacteriaceae</taxon>
        <taxon>Klebsiella/Raoultella group</taxon>
        <taxon>Klebsiella</taxon>
    </lineage>
</organism>
<evidence type="ECO:0000313" key="15">
    <source>
        <dbReference type="Proteomes" id="UP000856143"/>
    </source>
</evidence>
<evidence type="ECO:0000256" key="13">
    <source>
        <dbReference type="SAM" id="SignalP"/>
    </source>
</evidence>
<protein>
    <recommendedName>
        <fullName evidence="7">Class B acid phosphatase</fullName>
        <ecNumber evidence="6">3.1.3.2</ecNumber>
    </recommendedName>
</protein>
<evidence type="ECO:0000256" key="9">
    <source>
        <dbReference type="ARBA" id="ARBA00022729"/>
    </source>
</evidence>
<evidence type="ECO:0000256" key="12">
    <source>
        <dbReference type="ARBA" id="ARBA00022842"/>
    </source>
</evidence>
<comment type="similarity">
    <text evidence="4">Belongs to the class B bacterial acid phosphatase family.</text>
</comment>
<dbReference type="InterPro" id="IPR023214">
    <property type="entry name" value="HAD_sf"/>
</dbReference>
<dbReference type="EMBL" id="DACSEO010000009">
    <property type="protein sequence ID" value="HAT1680538.1"/>
    <property type="molecule type" value="Genomic_DNA"/>
</dbReference>
<evidence type="ECO:0000256" key="4">
    <source>
        <dbReference type="ARBA" id="ARBA00007752"/>
    </source>
</evidence>
<evidence type="ECO:0000256" key="1">
    <source>
        <dbReference type="ARBA" id="ARBA00000032"/>
    </source>
</evidence>
<sequence>MRFNALKPVAAMLFITLSHTVIAAGPAGATLEQLTHQYAVHWVSVQQLKDKFSGEKPMNVGFDIDDTLLYSSPAFFYGKNKFSPGSMDFLKNKKFWDEISSDGWDKFSVPKQSGRDLINLHLERGDNIYFITGRPMPSDGKEDLTEILRKDFSIPPENLNKVIYSGVKKNAKVEYIRAHHISVFYGDSDSDILDARKGGATGIRVLRPLLSTNTPFPVNGGLGEDVVVNSQY</sequence>